<evidence type="ECO:0000313" key="3">
    <source>
        <dbReference type="Proteomes" id="UP000765509"/>
    </source>
</evidence>
<feature type="region of interest" description="Disordered" evidence="1">
    <location>
        <begin position="88"/>
        <end position="123"/>
    </location>
</feature>
<gene>
    <name evidence="2" type="ORF">O181_009284</name>
</gene>
<dbReference type="EMBL" id="AVOT02002223">
    <property type="protein sequence ID" value="MBW0469569.1"/>
    <property type="molecule type" value="Genomic_DNA"/>
</dbReference>
<evidence type="ECO:0000313" key="2">
    <source>
        <dbReference type="EMBL" id="MBW0469569.1"/>
    </source>
</evidence>
<evidence type="ECO:0000256" key="1">
    <source>
        <dbReference type="SAM" id="MobiDB-lite"/>
    </source>
</evidence>
<dbReference type="AlphaFoldDB" id="A0A9Q3GJQ0"/>
<dbReference type="Proteomes" id="UP000765509">
    <property type="component" value="Unassembled WGS sequence"/>
</dbReference>
<protein>
    <submittedName>
        <fullName evidence="2">Uncharacterized protein</fullName>
    </submittedName>
</protein>
<proteinExistence type="predicted"/>
<name>A0A9Q3GJQ0_9BASI</name>
<keyword evidence="3" id="KW-1185">Reference proteome</keyword>
<sequence length="123" mass="13160">MIFFSQFVPVAEDLIHAGDHSGISLANHFKIILHCYELEKNLICITTNNASANHCMAQEIKRLIPSFPASNHAIGFMAHTIHLAPRDGLNSLAQSGPLPSDQEAGGNNSGPMAISSLVDEPDG</sequence>
<accession>A0A9Q3GJQ0</accession>
<reference evidence="2" key="1">
    <citation type="submission" date="2021-03" db="EMBL/GenBank/DDBJ databases">
        <title>Draft genome sequence of rust myrtle Austropuccinia psidii MF-1, a brazilian biotype.</title>
        <authorList>
            <person name="Quecine M.C."/>
            <person name="Pachon D.M.R."/>
            <person name="Bonatelli M.L."/>
            <person name="Correr F.H."/>
            <person name="Franceschini L.M."/>
            <person name="Leite T.F."/>
            <person name="Margarido G.R.A."/>
            <person name="Almeida C.A."/>
            <person name="Ferrarezi J.A."/>
            <person name="Labate C.A."/>
        </authorList>
    </citation>
    <scope>NUCLEOTIDE SEQUENCE</scope>
    <source>
        <strain evidence="2">MF-1</strain>
    </source>
</reference>
<organism evidence="2 3">
    <name type="scientific">Austropuccinia psidii MF-1</name>
    <dbReference type="NCBI Taxonomy" id="1389203"/>
    <lineage>
        <taxon>Eukaryota</taxon>
        <taxon>Fungi</taxon>
        <taxon>Dikarya</taxon>
        <taxon>Basidiomycota</taxon>
        <taxon>Pucciniomycotina</taxon>
        <taxon>Pucciniomycetes</taxon>
        <taxon>Pucciniales</taxon>
        <taxon>Sphaerophragmiaceae</taxon>
        <taxon>Austropuccinia</taxon>
    </lineage>
</organism>
<comment type="caution">
    <text evidence="2">The sequence shown here is derived from an EMBL/GenBank/DDBJ whole genome shotgun (WGS) entry which is preliminary data.</text>
</comment>